<evidence type="ECO:0008006" key="3">
    <source>
        <dbReference type="Google" id="ProtNLM"/>
    </source>
</evidence>
<organism evidence="1 2">
    <name type="scientific">Mesorhizobium denitrificans</name>
    <dbReference type="NCBI Taxonomy" id="2294114"/>
    <lineage>
        <taxon>Bacteria</taxon>
        <taxon>Pseudomonadati</taxon>
        <taxon>Pseudomonadota</taxon>
        <taxon>Alphaproteobacteria</taxon>
        <taxon>Hyphomicrobiales</taxon>
        <taxon>Phyllobacteriaceae</taxon>
        <taxon>Mesorhizobium</taxon>
    </lineage>
</organism>
<dbReference type="SUPFAM" id="SSF141571">
    <property type="entry name" value="Pentapeptide repeat-like"/>
    <property type="match status" value="1"/>
</dbReference>
<proteinExistence type="predicted"/>
<dbReference type="AlphaFoldDB" id="A0A371X3P6"/>
<sequence>MKDSPFLSNALSEAALAGIEALAAAPQATFQEQAKLAGLVPAKDFRHADLRNIDLTDSDLHGFDFSGADLRGITGIRVRWDQTTIFDGADLSGSIFASKIRLRTFFNMDQQANNLLASVAGQSWSAQIIWAAENLRPTGKFHELALPITEALFYRARNDEFLQAELMRYLAPRISSREALYDMLTAAISDDPRAAVVIRSVFSILRQHQMTRNAQIRQQALALVKSRNPANQEEAVRFLMRNLPTREEIAAIRTAAEGGDGFLESMYVAEISRLLGQVYELVTRDPVSNATLSMKTVLSSSELKLIARRWLRAKSSRYEKDVNLPLVQRKGSDHYYSADEIEKKAVKVQVLWSNLKRVGIEIDVATDVDANVSIIET</sequence>
<protein>
    <recommendedName>
        <fullName evidence="3">Pentapeptide repeat-containing protein</fullName>
    </recommendedName>
</protein>
<comment type="caution">
    <text evidence="1">The sequence shown here is derived from an EMBL/GenBank/DDBJ whole genome shotgun (WGS) entry which is preliminary data.</text>
</comment>
<keyword evidence="2" id="KW-1185">Reference proteome</keyword>
<dbReference type="EMBL" id="QURN01000025">
    <property type="protein sequence ID" value="RFC63857.1"/>
    <property type="molecule type" value="Genomic_DNA"/>
</dbReference>
<dbReference type="Pfam" id="PF00805">
    <property type="entry name" value="Pentapeptide"/>
    <property type="match status" value="1"/>
</dbReference>
<reference evidence="2" key="1">
    <citation type="submission" date="2018-08" db="EMBL/GenBank/DDBJ databases">
        <authorList>
            <person name="Im W.T."/>
        </authorList>
    </citation>
    <scope>NUCLEOTIDE SEQUENCE [LARGE SCALE GENOMIC DNA]</scope>
    <source>
        <strain evidence="2">LA-28</strain>
    </source>
</reference>
<evidence type="ECO:0000313" key="1">
    <source>
        <dbReference type="EMBL" id="RFC63857.1"/>
    </source>
</evidence>
<dbReference type="InterPro" id="IPR001646">
    <property type="entry name" value="5peptide_repeat"/>
</dbReference>
<dbReference type="Gene3D" id="2.160.20.80">
    <property type="entry name" value="E3 ubiquitin-protein ligase SopA"/>
    <property type="match status" value="1"/>
</dbReference>
<dbReference type="RefSeq" id="WP_116625758.1">
    <property type="nucleotide sequence ID" value="NZ_QURN01000025.1"/>
</dbReference>
<gene>
    <name evidence="1" type="ORF">DY251_20450</name>
</gene>
<evidence type="ECO:0000313" key="2">
    <source>
        <dbReference type="Proteomes" id="UP000262379"/>
    </source>
</evidence>
<name>A0A371X3P6_9HYPH</name>
<dbReference type="Proteomes" id="UP000262379">
    <property type="component" value="Unassembled WGS sequence"/>
</dbReference>
<accession>A0A371X3P6</accession>